<dbReference type="EMBL" id="JAUSTO010000009">
    <property type="protein sequence ID" value="MDQ0152873.1"/>
    <property type="molecule type" value="Genomic_DNA"/>
</dbReference>
<evidence type="ECO:0000313" key="2">
    <source>
        <dbReference type="Proteomes" id="UP001241537"/>
    </source>
</evidence>
<proteinExistence type="predicted"/>
<dbReference type="Proteomes" id="UP001241537">
    <property type="component" value="Unassembled WGS sequence"/>
</dbReference>
<dbReference type="RefSeq" id="WP_106611976.1">
    <property type="nucleotide sequence ID" value="NZ_JAUSTO010000009.1"/>
</dbReference>
<accession>A0AAE4AKG5</accession>
<name>A0AAE4AKG5_9FIRM</name>
<evidence type="ECO:0000313" key="1">
    <source>
        <dbReference type="EMBL" id="MDQ0152873.1"/>
    </source>
</evidence>
<protein>
    <submittedName>
        <fullName evidence="1">Uncharacterized protein</fullName>
    </submittedName>
</protein>
<sequence length="230" mass="25935">MEENFDRVRNMESVYALTGKEFIKSNIKLDEQVLNEYKKIGYKARNPVVGEVELNKSAITDAMSHALGNRFRVAAFAAVPDVIEKGQVLSYIENWKEKPEDDRVVIGARVTYGGEKAFEIVVAKVKTRTNTLYLQDVQLQREDSGFRSAAAGNNQPVTDTGFLESSLEESSESRSAAAGNNQPVTDTGILELFYSSIFKKLLNVNDVSPEYKNIMVLHEDYDYKNQYKKL</sequence>
<comment type="caution">
    <text evidence="1">The sequence shown here is derived from an EMBL/GenBank/DDBJ whole genome shotgun (WGS) entry which is preliminary data.</text>
</comment>
<reference evidence="1" key="1">
    <citation type="submission" date="2023-07" db="EMBL/GenBank/DDBJ databases">
        <title>Genomic Encyclopedia of Type Strains, Phase IV (KMG-IV): sequencing the most valuable type-strain genomes for metagenomic binning, comparative biology and taxonomic classification.</title>
        <authorList>
            <person name="Goeker M."/>
        </authorList>
    </citation>
    <scope>NUCLEOTIDE SEQUENCE</scope>
    <source>
        <strain evidence="1">DSM 19659</strain>
    </source>
</reference>
<keyword evidence="2" id="KW-1185">Reference proteome</keyword>
<organism evidence="1 2">
    <name type="scientific">Moryella indoligenes</name>
    <dbReference type="NCBI Taxonomy" id="371674"/>
    <lineage>
        <taxon>Bacteria</taxon>
        <taxon>Bacillati</taxon>
        <taxon>Bacillota</taxon>
        <taxon>Clostridia</taxon>
        <taxon>Lachnospirales</taxon>
        <taxon>Lachnospiraceae</taxon>
        <taxon>Moryella</taxon>
    </lineage>
</organism>
<gene>
    <name evidence="1" type="ORF">J2S20_001574</name>
</gene>
<dbReference type="AlphaFoldDB" id="A0AAE4AKG5"/>